<feature type="domain" description="Alkaline phosphatase-like protein PglZ N-terminal" evidence="3">
    <location>
        <begin position="28"/>
        <end position="113"/>
    </location>
</feature>
<gene>
    <name evidence="5" type="primary">pglZ</name>
    <name evidence="5" type="ORF">ACFSCS_06670</name>
</gene>
<dbReference type="NCBIfam" id="NF033446">
    <property type="entry name" value="BREX_PglZ_2"/>
    <property type="match status" value="1"/>
</dbReference>
<feature type="domain" description="Alkaline phosphatase-like protein PglZ second" evidence="2">
    <location>
        <begin position="210"/>
        <end position="359"/>
    </location>
</feature>
<dbReference type="Pfam" id="PF25861">
    <property type="entry name" value="PglZ_2nd"/>
    <property type="match status" value="1"/>
</dbReference>
<dbReference type="Pfam" id="PF08665">
    <property type="entry name" value="PglZ"/>
    <property type="match status" value="1"/>
</dbReference>
<accession>A0ABW4RU69</accession>
<dbReference type="Pfam" id="PF25862">
    <property type="entry name" value="PglZ_1st"/>
    <property type="match status" value="1"/>
</dbReference>
<reference evidence="6" key="1">
    <citation type="journal article" date="2019" name="Int. J. Syst. Evol. Microbiol.">
        <title>The Global Catalogue of Microorganisms (GCM) 10K type strain sequencing project: providing services to taxonomists for standard genome sequencing and annotation.</title>
        <authorList>
            <consortium name="The Broad Institute Genomics Platform"/>
            <consortium name="The Broad Institute Genome Sequencing Center for Infectious Disease"/>
            <person name="Wu L."/>
            <person name="Ma J."/>
        </authorList>
    </citation>
    <scope>NUCLEOTIDE SEQUENCE [LARGE SCALE GENOMIC DNA]</scope>
    <source>
        <strain evidence="6">CAIM 431</strain>
    </source>
</reference>
<sequence>MTGTTGATITPAVIRGEIDKAVSKDYGTRPGDAPVMALRAVPEPSLQQDFTYRVAGREITVKVRPCVSSLAALEALQERGEGTWLVVITDRPDEDLGAGVLAHFIDARVRGIDPWQSAWLIFGAHGVDRSLAHLPNDRAIAEGLIALHHADELQADELQADELPAGGSDETVVADWPAAPAGVLTRDHALGAVARRRLGLPTGTIDGLAVARWTTDEHALARIARLRTEGGDALTSATLTWLAGRTGPAAPVVTAHLREAHLGRLVPLGLVVDLLRKVAARDDAIHAPAARAALERLATTTNPELRTTSIADALGTLSAMVTQDLLDSDAGRATGHRIVLQADEILTGLDADNLAIFSPLLRSGLRARIREFSRHLADPDLTQLELAWLEVTRHSLARGQQLRRDPDLEACHASLRLARWLATDDQPVTTVAQGAKRQLAVDSWVDSALHDAAHGTEDVDAAVALRDLVSRARARRAAHDQQFAEALVLSTASQDGLNGPFPGDGDSVLPLERVVETVVVPQAKQQPVLFLVLDGLSGRVAAELLDELLDRPDGWSEYLLPGHQRRAAAIAVLPTLTTVSRTSLLCGQRMTGSQTTEKQLHPQLVASLGGGHAAIFHKKQLDTSADGYQLASDVTEAVRDVNGTPVVTCVLNTVDDALDRSDPGGMRWASDDIKHLRPLLTAAAAAGRAVIITSDHGHIVERRAGSQLPGITSEGGRVRSTEPPAGQGEVLVDGPRVVGGPKILAVSEVLRYGPLKAGYHGGAAPAEVVVPLVLMAPLGVQLAGCAPAVSQHPDWWDAPLSIQPKAAVAAPVPAPAEQTLFDEVEPVVAQPATLGIGARVVASPVWLAQRQIAGRIVITDDRVAALIDRLAGVPDQRLPAPVVAQTLGVPERSFVGAFAQLQKLLNVEGYAVIRNDAGSVVLDTDILAEQFGV</sequence>
<dbReference type="InterPro" id="IPR058881">
    <property type="entry name" value="PglZ_2nd"/>
</dbReference>
<dbReference type="EMBL" id="JBHUFZ010000015">
    <property type="protein sequence ID" value="MFD1889872.1"/>
    <property type="molecule type" value="Genomic_DNA"/>
</dbReference>
<dbReference type="Proteomes" id="UP001597326">
    <property type="component" value="Unassembled WGS sequence"/>
</dbReference>
<dbReference type="RefSeq" id="WP_343873502.1">
    <property type="nucleotide sequence ID" value="NZ_BAAAIX010000016.1"/>
</dbReference>
<comment type="caution">
    <text evidence="5">The sequence shown here is derived from an EMBL/GenBank/DDBJ whole genome shotgun (WGS) entry which is preliminary data.</text>
</comment>
<evidence type="ECO:0000313" key="5">
    <source>
        <dbReference type="EMBL" id="MFD1889872.1"/>
    </source>
</evidence>
<dbReference type="InterPro" id="IPR047992">
    <property type="entry name" value="BREX_PglZ"/>
</dbReference>
<proteinExistence type="predicted"/>
<evidence type="ECO:0000259" key="2">
    <source>
        <dbReference type="Pfam" id="PF25861"/>
    </source>
</evidence>
<evidence type="ECO:0000256" key="1">
    <source>
        <dbReference type="SAM" id="MobiDB-lite"/>
    </source>
</evidence>
<evidence type="ECO:0000313" key="6">
    <source>
        <dbReference type="Proteomes" id="UP001597326"/>
    </source>
</evidence>
<organism evidence="5 6">
    <name type="scientific">Luteococcus peritonei</name>
    <dbReference type="NCBI Taxonomy" id="88874"/>
    <lineage>
        <taxon>Bacteria</taxon>
        <taxon>Bacillati</taxon>
        <taxon>Actinomycetota</taxon>
        <taxon>Actinomycetes</taxon>
        <taxon>Propionibacteriales</taxon>
        <taxon>Propionibacteriaceae</taxon>
        <taxon>Luteococcus</taxon>
    </lineage>
</organism>
<name>A0ABW4RU69_9ACTN</name>
<dbReference type="InterPro" id="IPR058882">
    <property type="entry name" value="PglZ_C"/>
</dbReference>
<keyword evidence="6" id="KW-1185">Reference proteome</keyword>
<dbReference type="Pfam" id="PF25863">
    <property type="entry name" value="PglZ_C"/>
    <property type="match status" value="1"/>
</dbReference>
<evidence type="ECO:0000259" key="3">
    <source>
        <dbReference type="Pfam" id="PF25862"/>
    </source>
</evidence>
<feature type="domain" description="Alkaline phosphatase-like protein PglZ C-terminal" evidence="4">
    <location>
        <begin position="835"/>
        <end position="932"/>
    </location>
</feature>
<dbReference type="SUPFAM" id="SSF53649">
    <property type="entry name" value="Alkaline phosphatase-like"/>
    <property type="match status" value="1"/>
</dbReference>
<dbReference type="InterPro" id="IPR017850">
    <property type="entry name" value="Alkaline_phosphatase_core_sf"/>
</dbReference>
<protein>
    <submittedName>
        <fullName evidence="5">BREX-2 system phosphatase PglZ</fullName>
    </submittedName>
</protein>
<dbReference type="InterPro" id="IPR058880">
    <property type="entry name" value="PglZ_N"/>
</dbReference>
<evidence type="ECO:0000259" key="4">
    <source>
        <dbReference type="Pfam" id="PF25863"/>
    </source>
</evidence>
<feature type="region of interest" description="Disordered" evidence="1">
    <location>
        <begin position="708"/>
        <end position="728"/>
    </location>
</feature>